<reference evidence="3" key="1">
    <citation type="submission" date="2023-10" db="EMBL/GenBank/DDBJ databases">
        <title>Genome assembly of Pristionchus species.</title>
        <authorList>
            <person name="Yoshida K."/>
            <person name="Sommer R.J."/>
        </authorList>
    </citation>
    <scope>NUCLEOTIDE SEQUENCE</scope>
    <source>
        <strain evidence="3">RS5133</strain>
    </source>
</reference>
<keyword evidence="1" id="KW-0479">Metal-binding</keyword>
<organism evidence="3 4">
    <name type="scientific">Pristionchus fissidentatus</name>
    <dbReference type="NCBI Taxonomy" id="1538716"/>
    <lineage>
        <taxon>Eukaryota</taxon>
        <taxon>Metazoa</taxon>
        <taxon>Ecdysozoa</taxon>
        <taxon>Nematoda</taxon>
        <taxon>Chromadorea</taxon>
        <taxon>Rhabditida</taxon>
        <taxon>Rhabditina</taxon>
        <taxon>Diplogasteromorpha</taxon>
        <taxon>Diplogasteroidea</taxon>
        <taxon>Neodiplogasteridae</taxon>
        <taxon>Pristionchus</taxon>
    </lineage>
</organism>
<dbReference type="InterPro" id="IPR001590">
    <property type="entry name" value="Peptidase_M12B"/>
</dbReference>
<dbReference type="GO" id="GO:0004222">
    <property type="term" value="F:metalloendopeptidase activity"/>
    <property type="evidence" value="ECO:0007669"/>
    <property type="project" value="InterPro"/>
</dbReference>
<feature type="binding site" evidence="1">
    <location>
        <position position="127"/>
    </location>
    <ligand>
        <name>Zn(2+)</name>
        <dbReference type="ChEBI" id="CHEBI:29105"/>
        <note>catalytic</note>
    </ligand>
</feature>
<dbReference type="GO" id="GO:0006509">
    <property type="term" value="P:membrane protein ectodomain proteolysis"/>
    <property type="evidence" value="ECO:0007669"/>
    <property type="project" value="TreeGrafter"/>
</dbReference>
<feature type="active site" evidence="1">
    <location>
        <position position="128"/>
    </location>
</feature>
<name>A0AAV5WGL7_9BILA</name>
<dbReference type="Pfam" id="PF13574">
    <property type="entry name" value="Reprolysin_2"/>
    <property type="match status" value="1"/>
</dbReference>
<dbReference type="EMBL" id="BTSY01000005">
    <property type="protein sequence ID" value="GMT30815.1"/>
    <property type="molecule type" value="Genomic_DNA"/>
</dbReference>
<feature type="non-terminal residue" evidence="3">
    <location>
        <position position="193"/>
    </location>
</feature>
<feature type="binding site" evidence="1">
    <location>
        <position position="131"/>
    </location>
    <ligand>
        <name>Zn(2+)</name>
        <dbReference type="ChEBI" id="CHEBI:29105"/>
        <note>catalytic</note>
    </ligand>
</feature>
<dbReference type="Proteomes" id="UP001432322">
    <property type="component" value="Unassembled WGS sequence"/>
</dbReference>
<sequence length="193" mass="21658">MEKQVQHVNEIYRPIDLGGIKGIQFKIAAIKIWKNSSADGYPFITTNTTAEHFLQILTRTKHDEYCLSYVWTYRTFDRAIQGLAYSCHACGKFGAHATSASLNVGLVSFMTRGQTSPRSTWHLTLAHELGHHLGSGHDFDLEARQKPECGYNGAQELNSFQGHFIMHALSNSGAKPNHHKFSPCSIRNISRNL</sequence>
<evidence type="ECO:0000313" key="4">
    <source>
        <dbReference type="Proteomes" id="UP001432322"/>
    </source>
</evidence>
<dbReference type="GO" id="GO:0005886">
    <property type="term" value="C:plasma membrane"/>
    <property type="evidence" value="ECO:0007669"/>
    <property type="project" value="TreeGrafter"/>
</dbReference>
<dbReference type="InterPro" id="IPR051489">
    <property type="entry name" value="ADAM_Metalloproteinase"/>
</dbReference>
<gene>
    <name evidence="3" type="ORF">PFISCL1PPCAC_22112</name>
</gene>
<comment type="caution">
    <text evidence="1">Lacks conserved residue(s) required for the propagation of feature annotation.</text>
</comment>
<accession>A0AAV5WGL7</accession>
<dbReference type="GO" id="GO:0007219">
    <property type="term" value="P:Notch signaling pathway"/>
    <property type="evidence" value="ECO:0007669"/>
    <property type="project" value="TreeGrafter"/>
</dbReference>
<evidence type="ECO:0000256" key="1">
    <source>
        <dbReference type="PROSITE-ProRule" id="PRU00276"/>
    </source>
</evidence>
<proteinExistence type="predicted"/>
<dbReference type="Gene3D" id="3.40.390.10">
    <property type="entry name" value="Collagenase (Catalytic Domain)"/>
    <property type="match status" value="1"/>
</dbReference>
<keyword evidence="4" id="KW-1185">Reference proteome</keyword>
<evidence type="ECO:0000259" key="2">
    <source>
        <dbReference type="PROSITE" id="PS50215"/>
    </source>
</evidence>
<dbReference type="GO" id="GO:0046872">
    <property type="term" value="F:metal ion binding"/>
    <property type="evidence" value="ECO:0007669"/>
    <property type="project" value="UniProtKB-KW"/>
</dbReference>
<dbReference type="PROSITE" id="PS50215">
    <property type="entry name" value="ADAM_MEPRO"/>
    <property type="match status" value="1"/>
</dbReference>
<feature type="domain" description="Peptidase M12B" evidence="2">
    <location>
        <begin position="1"/>
        <end position="193"/>
    </location>
</feature>
<dbReference type="PANTHER" id="PTHR45702">
    <property type="entry name" value="ADAM10/ADAM17 METALLOPEPTIDASE FAMILY MEMBER"/>
    <property type="match status" value="1"/>
</dbReference>
<protein>
    <recommendedName>
        <fullName evidence="2">Peptidase M12B domain-containing protein</fullName>
    </recommendedName>
</protein>
<comment type="caution">
    <text evidence="3">The sequence shown here is derived from an EMBL/GenBank/DDBJ whole genome shotgun (WGS) entry which is preliminary data.</text>
</comment>
<keyword evidence="1" id="KW-0862">Zinc</keyword>
<dbReference type="InterPro" id="IPR024079">
    <property type="entry name" value="MetalloPept_cat_dom_sf"/>
</dbReference>
<dbReference type="AlphaFoldDB" id="A0AAV5WGL7"/>
<evidence type="ECO:0000313" key="3">
    <source>
        <dbReference type="EMBL" id="GMT30815.1"/>
    </source>
</evidence>
<dbReference type="SUPFAM" id="SSF55486">
    <property type="entry name" value="Metalloproteases ('zincins'), catalytic domain"/>
    <property type="match status" value="1"/>
</dbReference>
<feature type="binding site" evidence="1">
    <location>
        <position position="137"/>
    </location>
    <ligand>
        <name>Zn(2+)</name>
        <dbReference type="ChEBI" id="CHEBI:29105"/>
        <note>catalytic</note>
    </ligand>
</feature>
<dbReference type="PANTHER" id="PTHR45702:SF2">
    <property type="entry name" value="KUZBANIAN, ISOFORM A"/>
    <property type="match status" value="1"/>
</dbReference>